<keyword evidence="1" id="KW-1133">Transmembrane helix</keyword>
<proteinExistence type="predicted"/>
<dbReference type="Proteomes" id="UP000799771">
    <property type="component" value="Unassembled WGS sequence"/>
</dbReference>
<sequence length="101" mass="11503">MRRPTQQHNSTEMRELKRLFSMSTALLVGVRMWRRGGRACAGAKYLCRFCLSGLRKMAFMAFMAFNGHVVALPVFLSKVSGGFQLNALSLFTEHSYHSELR</sequence>
<protein>
    <submittedName>
        <fullName evidence="2">Uncharacterized protein</fullName>
    </submittedName>
</protein>
<dbReference type="AlphaFoldDB" id="A0A6A6A5T4"/>
<gene>
    <name evidence="2" type="ORF">P153DRAFT_72351</name>
</gene>
<dbReference type="EMBL" id="ML977512">
    <property type="protein sequence ID" value="KAF2126906.1"/>
    <property type="molecule type" value="Genomic_DNA"/>
</dbReference>
<reference evidence="2" key="1">
    <citation type="journal article" date="2020" name="Stud. Mycol.">
        <title>101 Dothideomycetes genomes: a test case for predicting lifestyles and emergence of pathogens.</title>
        <authorList>
            <person name="Haridas S."/>
            <person name="Albert R."/>
            <person name="Binder M."/>
            <person name="Bloem J."/>
            <person name="Labutti K."/>
            <person name="Salamov A."/>
            <person name="Andreopoulos B."/>
            <person name="Baker S."/>
            <person name="Barry K."/>
            <person name="Bills G."/>
            <person name="Bluhm B."/>
            <person name="Cannon C."/>
            <person name="Castanera R."/>
            <person name="Culley D."/>
            <person name="Daum C."/>
            <person name="Ezra D."/>
            <person name="Gonzalez J."/>
            <person name="Henrissat B."/>
            <person name="Kuo A."/>
            <person name="Liang C."/>
            <person name="Lipzen A."/>
            <person name="Lutzoni F."/>
            <person name="Magnuson J."/>
            <person name="Mondo S."/>
            <person name="Nolan M."/>
            <person name="Ohm R."/>
            <person name="Pangilinan J."/>
            <person name="Park H.-J."/>
            <person name="Ramirez L."/>
            <person name="Alfaro M."/>
            <person name="Sun H."/>
            <person name="Tritt A."/>
            <person name="Yoshinaga Y."/>
            <person name="Zwiers L.-H."/>
            <person name="Turgeon B."/>
            <person name="Goodwin S."/>
            <person name="Spatafora J."/>
            <person name="Crous P."/>
            <person name="Grigoriev I."/>
        </authorList>
    </citation>
    <scope>NUCLEOTIDE SEQUENCE</scope>
    <source>
        <strain evidence="2">CBS 119687</strain>
    </source>
</reference>
<evidence type="ECO:0000313" key="2">
    <source>
        <dbReference type="EMBL" id="KAF2126906.1"/>
    </source>
</evidence>
<feature type="transmembrane region" description="Helical" evidence="1">
    <location>
        <begin position="58"/>
        <end position="76"/>
    </location>
</feature>
<keyword evidence="1" id="KW-0472">Membrane</keyword>
<name>A0A6A6A5T4_9PLEO</name>
<keyword evidence="3" id="KW-1185">Reference proteome</keyword>
<dbReference type="RefSeq" id="XP_033521298.1">
    <property type="nucleotide sequence ID" value="XM_033673365.1"/>
</dbReference>
<evidence type="ECO:0000256" key="1">
    <source>
        <dbReference type="SAM" id="Phobius"/>
    </source>
</evidence>
<keyword evidence="1" id="KW-0812">Transmembrane</keyword>
<evidence type="ECO:0000313" key="3">
    <source>
        <dbReference type="Proteomes" id="UP000799771"/>
    </source>
</evidence>
<organism evidence="2 3">
    <name type="scientific">Dothidotthia symphoricarpi CBS 119687</name>
    <dbReference type="NCBI Taxonomy" id="1392245"/>
    <lineage>
        <taxon>Eukaryota</taxon>
        <taxon>Fungi</taxon>
        <taxon>Dikarya</taxon>
        <taxon>Ascomycota</taxon>
        <taxon>Pezizomycotina</taxon>
        <taxon>Dothideomycetes</taxon>
        <taxon>Pleosporomycetidae</taxon>
        <taxon>Pleosporales</taxon>
        <taxon>Dothidotthiaceae</taxon>
        <taxon>Dothidotthia</taxon>
    </lineage>
</organism>
<accession>A0A6A6A5T4</accession>
<dbReference type="GeneID" id="54413797"/>